<dbReference type="EMBL" id="LR586016">
    <property type="protein sequence ID" value="VIP00958.1"/>
    <property type="molecule type" value="Genomic_DNA"/>
</dbReference>
<evidence type="ECO:0000256" key="1">
    <source>
        <dbReference type="SAM" id="MobiDB-lite"/>
    </source>
</evidence>
<sequence>MDENRFWAIIETGWMAVGGKTKTRDKLVAGKLSEERALALEETLDDVIDAITEELNSLSQEELLAFDRILERKLFDIDRADIHAHTDGSDDGFLYCRGFIVAIGRAYYEAVLADPAKAICDAECEAMCYLSWHLHEEKFGEVPNSGISRESCSNQAGWPSDESPDAGN</sequence>
<dbReference type="EMBL" id="LR593887">
    <property type="protein sequence ID" value="VTR97334.1"/>
    <property type="molecule type" value="Genomic_DNA"/>
</dbReference>
<dbReference type="InParanoid" id="A0A6C2YHF4"/>
<keyword evidence="4" id="KW-1185">Reference proteome</keyword>
<dbReference type="AlphaFoldDB" id="A0A6C2YHF4"/>
<dbReference type="KEGG" id="tim:GMBLW1_30020"/>
<proteinExistence type="predicted"/>
<dbReference type="Pfam" id="PF14024">
    <property type="entry name" value="DUF4240"/>
    <property type="match status" value="1"/>
</dbReference>
<name>A0A6C2YHF4_9BACT</name>
<accession>A0A6C2YHF4</accession>
<evidence type="ECO:0000313" key="4">
    <source>
        <dbReference type="Proteomes" id="UP000464378"/>
    </source>
</evidence>
<evidence type="ECO:0000313" key="3">
    <source>
        <dbReference type="EMBL" id="VIP00958.1"/>
    </source>
</evidence>
<reference evidence="3" key="1">
    <citation type="submission" date="2019-04" db="EMBL/GenBank/DDBJ databases">
        <authorList>
            <consortium name="Science for Life Laboratories"/>
        </authorList>
    </citation>
    <scope>NUCLEOTIDE SEQUENCE</scope>
    <source>
        <strain evidence="3">MBLW1</strain>
    </source>
</reference>
<feature type="region of interest" description="Disordered" evidence="1">
    <location>
        <begin position="143"/>
        <end position="168"/>
    </location>
</feature>
<organism evidence="3">
    <name type="scientific">Tuwongella immobilis</name>
    <dbReference type="NCBI Taxonomy" id="692036"/>
    <lineage>
        <taxon>Bacteria</taxon>
        <taxon>Pseudomonadati</taxon>
        <taxon>Planctomycetota</taxon>
        <taxon>Planctomycetia</taxon>
        <taxon>Gemmatales</taxon>
        <taxon>Gemmataceae</taxon>
        <taxon>Tuwongella</taxon>
    </lineage>
</organism>
<dbReference type="RefSeq" id="WP_162656125.1">
    <property type="nucleotide sequence ID" value="NZ_LR593887.1"/>
</dbReference>
<protein>
    <recommendedName>
        <fullName evidence="2">DUF4240 domain-containing protein</fullName>
    </recommendedName>
</protein>
<evidence type="ECO:0000259" key="2">
    <source>
        <dbReference type="Pfam" id="PF14024"/>
    </source>
</evidence>
<gene>
    <name evidence="3" type="ORF">GMBLW1_30020</name>
</gene>
<dbReference type="Proteomes" id="UP000464378">
    <property type="component" value="Chromosome"/>
</dbReference>
<feature type="domain" description="DUF4240" evidence="2">
    <location>
        <begin position="41"/>
        <end position="118"/>
    </location>
</feature>
<dbReference type="InterPro" id="IPR025334">
    <property type="entry name" value="DUF4240"/>
</dbReference>
<feature type="compositionally biased region" description="Polar residues" evidence="1">
    <location>
        <begin position="145"/>
        <end position="157"/>
    </location>
</feature>